<dbReference type="InterPro" id="IPR006059">
    <property type="entry name" value="SBP"/>
</dbReference>
<dbReference type="Proteomes" id="UP000293142">
    <property type="component" value="Unassembled WGS sequence"/>
</dbReference>
<dbReference type="AlphaFoldDB" id="A0A4Q9DHM4"/>
<feature type="signal peptide" evidence="2">
    <location>
        <begin position="1"/>
        <end position="17"/>
    </location>
</feature>
<dbReference type="OrthoDB" id="7918484at2"/>
<dbReference type="RefSeq" id="WP_131017933.1">
    <property type="nucleotide sequence ID" value="NZ_SIRE01000032.1"/>
</dbReference>
<dbReference type="SUPFAM" id="SSF53850">
    <property type="entry name" value="Periplasmic binding protein-like II"/>
    <property type="match status" value="1"/>
</dbReference>
<organism evidence="3 4">
    <name type="scientific">Paenibacillus thalictri</name>
    <dbReference type="NCBI Taxonomy" id="2527873"/>
    <lineage>
        <taxon>Bacteria</taxon>
        <taxon>Bacillati</taxon>
        <taxon>Bacillota</taxon>
        <taxon>Bacilli</taxon>
        <taxon>Bacillales</taxon>
        <taxon>Paenibacillaceae</taxon>
        <taxon>Paenibacillus</taxon>
    </lineage>
</organism>
<name>A0A4Q9DHM4_9BACL</name>
<keyword evidence="2" id="KW-0732">Signal</keyword>
<dbReference type="CDD" id="cd13585">
    <property type="entry name" value="PBP2_TMBP_like"/>
    <property type="match status" value="1"/>
</dbReference>
<evidence type="ECO:0000256" key="1">
    <source>
        <dbReference type="SAM" id="MobiDB-lite"/>
    </source>
</evidence>
<dbReference type="PROSITE" id="PS51257">
    <property type="entry name" value="PROKAR_LIPOPROTEIN"/>
    <property type="match status" value="1"/>
</dbReference>
<gene>
    <name evidence="3" type="ORF">EYB31_33400</name>
</gene>
<comment type="caution">
    <text evidence="3">The sequence shown here is derived from an EMBL/GenBank/DDBJ whole genome shotgun (WGS) entry which is preliminary data.</text>
</comment>
<dbReference type="PANTHER" id="PTHR43649:SF11">
    <property type="entry name" value="ABC TRANSPORTER SUBSTRATE-BINDING PROTEIN YESO-RELATED"/>
    <property type="match status" value="1"/>
</dbReference>
<sequence>MLLAKKRIAGMTIFSMAAVLALTACGGGGGSGDKPPAADGDKKSSGPVNMKIMWWGTDARHQATLKALDLYTQQNPNVKFTSEYLAWDAFWTKLTTLAASKSMTDVLQMDGAYIQDYAKRGLLEDLSDVDLKGIVDPKILDNLRYNGKLYGIPLAHNGSGIVFNKAELEAAGVKIPAKDWTWDEFFAFAKEARSKLPKEKYGITDGTSSWEWYQFYQTSNGKGPMMVDGTKFSLDKDLWFKFQQTYDQFRKNNTVPPAQVQSGFKENDPKSDPLGSGTVMTRTATVGSVSVLEGLLPGKVAVVNNPTGPSGGGWAQATIFLSVSSSTKYKAEAKKFVKWFITDKEAGKTLGTTRGIPINEQIYKDLLPDLKRVDTIGKDLLDVALGKALPFYPAPPGWEDFVKTYQTEMEAVMFNKQTIEQAYDKIAAKGKETEMKLGKK</sequence>
<dbReference type="Gene3D" id="3.40.190.10">
    <property type="entry name" value="Periplasmic binding protein-like II"/>
    <property type="match status" value="2"/>
</dbReference>
<evidence type="ECO:0000256" key="2">
    <source>
        <dbReference type="SAM" id="SignalP"/>
    </source>
</evidence>
<evidence type="ECO:0000313" key="3">
    <source>
        <dbReference type="EMBL" id="TBL70414.1"/>
    </source>
</evidence>
<dbReference type="Pfam" id="PF13416">
    <property type="entry name" value="SBP_bac_8"/>
    <property type="match status" value="1"/>
</dbReference>
<accession>A0A4Q9DHM4</accession>
<dbReference type="EMBL" id="SIRE01000032">
    <property type="protein sequence ID" value="TBL70414.1"/>
    <property type="molecule type" value="Genomic_DNA"/>
</dbReference>
<keyword evidence="4" id="KW-1185">Reference proteome</keyword>
<feature type="region of interest" description="Disordered" evidence="1">
    <location>
        <begin position="257"/>
        <end position="277"/>
    </location>
</feature>
<protein>
    <submittedName>
        <fullName evidence="3">Sugar ABC transporter substrate-binding protein</fullName>
    </submittedName>
</protein>
<dbReference type="PANTHER" id="PTHR43649">
    <property type="entry name" value="ARABINOSE-BINDING PROTEIN-RELATED"/>
    <property type="match status" value="1"/>
</dbReference>
<feature type="chain" id="PRO_5020631174" evidence="2">
    <location>
        <begin position="18"/>
        <end position="440"/>
    </location>
</feature>
<proteinExistence type="predicted"/>
<reference evidence="3 4" key="1">
    <citation type="submission" date="2019-02" db="EMBL/GenBank/DDBJ databases">
        <title>Paenibacillus sp. nov., isolated from surface-sterilized tissue of Thalictrum simplex L.</title>
        <authorList>
            <person name="Tuo L."/>
        </authorList>
    </citation>
    <scope>NUCLEOTIDE SEQUENCE [LARGE SCALE GENOMIC DNA]</scope>
    <source>
        <strain evidence="3 4">N2SHLJ1</strain>
    </source>
</reference>
<dbReference type="InterPro" id="IPR050490">
    <property type="entry name" value="Bact_solute-bd_prot1"/>
</dbReference>
<evidence type="ECO:0000313" key="4">
    <source>
        <dbReference type="Proteomes" id="UP000293142"/>
    </source>
</evidence>